<dbReference type="AlphaFoldDB" id="A0A7S9L0N7"/>
<protein>
    <submittedName>
        <fullName evidence="2">HmuY family protein</fullName>
    </submittedName>
</protein>
<feature type="chain" id="PRO_5032292848" evidence="1">
    <location>
        <begin position="25"/>
        <end position="196"/>
    </location>
</feature>
<evidence type="ECO:0000313" key="3">
    <source>
        <dbReference type="Proteomes" id="UP000594759"/>
    </source>
</evidence>
<gene>
    <name evidence="2" type="ORF">IZT61_03310</name>
</gene>
<sequence length="196" mass="21219">MKTFTKISSGLVLGLLIMSFASCKKDEVTEPEVKADLTVNKVADKTADKNKGETTVYYNLALNKQVKDTDAWDLSFKGTTISTSAGSSAQLVNGVFSAYTTAPTTGFATGAVAGWYKYTSTDAKPNHAILPIAGKIIIVKTTDGKYAKVEMISYYKGNPDTSTADFADYMTPGKRPASQYYTFNYVYQPDGSTNLK</sequence>
<dbReference type="Proteomes" id="UP000594759">
    <property type="component" value="Chromosome"/>
</dbReference>
<evidence type="ECO:0000256" key="1">
    <source>
        <dbReference type="SAM" id="SignalP"/>
    </source>
</evidence>
<dbReference type="CDD" id="cd12105">
    <property type="entry name" value="HmuY"/>
    <property type="match status" value="1"/>
</dbReference>
<reference evidence="2 3" key="1">
    <citation type="submission" date="2020-11" db="EMBL/GenBank/DDBJ databases">
        <title>Pedobacter endophytica, an endophytic bacteria isolated form Carex pumila.</title>
        <authorList>
            <person name="Peng Y."/>
            <person name="Jiang L."/>
            <person name="Lee J."/>
        </authorList>
    </citation>
    <scope>NUCLEOTIDE SEQUENCE [LARGE SCALE GENOMIC DNA]</scope>
    <source>
        <strain evidence="2 3">JBR3-12</strain>
    </source>
</reference>
<dbReference type="RefSeq" id="WP_196099777.1">
    <property type="nucleotide sequence ID" value="NZ_CP064939.1"/>
</dbReference>
<keyword evidence="1" id="KW-0732">Signal</keyword>
<evidence type="ECO:0000313" key="2">
    <source>
        <dbReference type="EMBL" id="QPH40321.1"/>
    </source>
</evidence>
<feature type="signal peptide" evidence="1">
    <location>
        <begin position="1"/>
        <end position="24"/>
    </location>
</feature>
<dbReference type="InterPro" id="IPR025921">
    <property type="entry name" value="HmuY"/>
</dbReference>
<dbReference type="PROSITE" id="PS51257">
    <property type="entry name" value="PROKAR_LIPOPROTEIN"/>
    <property type="match status" value="1"/>
</dbReference>
<dbReference type="KEGG" id="pex:IZT61_03310"/>
<proteinExistence type="predicted"/>
<organism evidence="2 3">
    <name type="scientific">Pedobacter endophyticus</name>
    <dbReference type="NCBI Taxonomy" id="2789740"/>
    <lineage>
        <taxon>Bacteria</taxon>
        <taxon>Pseudomonadati</taxon>
        <taxon>Bacteroidota</taxon>
        <taxon>Sphingobacteriia</taxon>
        <taxon>Sphingobacteriales</taxon>
        <taxon>Sphingobacteriaceae</taxon>
        <taxon>Pedobacter</taxon>
    </lineage>
</organism>
<dbReference type="EMBL" id="CP064939">
    <property type="protein sequence ID" value="QPH40321.1"/>
    <property type="molecule type" value="Genomic_DNA"/>
</dbReference>
<accession>A0A7S9L0N7</accession>
<name>A0A7S9L0N7_9SPHI</name>
<keyword evidence="3" id="KW-1185">Reference proteome</keyword>